<evidence type="ECO:0000313" key="6">
    <source>
        <dbReference type="Proteomes" id="UP000886595"/>
    </source>
</evidence>
<dbReference type="PANTHER" id="PTHR31561">
    <property type="entry name" value="3-KETOACYL-COA SYNTHASE"/>
    <property type="match status" value="1"/>
</dbReference>
<keyword evidence="3" id="KW-0812">Transmembrane</keyword>
<dbReference type="InterPro" id="IPR013601">
    <property type="entry name" value="FAE1_typ3_polyketide_synth"/>
</dbReference>
<evidence type="ECO:0000259" key="4">
    <source>
        <dbReference type="Pfam" id="PF08392"/>
    </source>
</evidence>
<proteinExistence type="predicted"/>
<keyword evidence="3" id="KW-1133">Transmembrane helix</keyword>
<reference evidence="5 6" key="1">
    <citation type="submission" date="2020-02" db="EMBL/GenBank/DDBJ databases">
        <authorList>
            <person name="Ma Q."/>
            <person name="Huang Y."/>
            <person name="Song X."/>
            <person name="Pei D."/>
        </authorList>
    </citation>
    <scope>NUCLEOTIDE SEQUENCE [LARGE SCALE GENOMIC DNA]</scope>
    <source>
        <strain evidence="5">Sxm20200214</strain>
        <tissue evidence="5">Leaf</tissue>
    </source>
</reference>
<accession>A0A8X7U857</accession>
<dbReference type="Proteomes" id="UP000886595">
    <property type="component" value="Unassembled WGS sequence"/>
</dbReference>
<keyword evidence="1" id="KW-0808">Transferase</keyword>
<keyword evidence="6" id="KW-1185">Reference proteome</keyword>
<name>A0A8X7U857_BRACI</name>
<dbReference type="AlphaFoldDB" id="A0A8X7U857"/>
<feature type="domain" description="FAE" evidence="4">
    <location>
        <begin position="81"/>
        <end position="179"/>
    </location>
</feature>
<dbReference type="SUPFAM" id="SSF53901">
    <property type="entry name" value="Thiolase-like"/>
    <property type="match status" value="1"/>
</dbReference>
<organism evidence="5 6">
    <name type="scientific">Brassica carinata</name>
    <name type="common">Ethiopian mustard</name>
    <name type="synonym">Abyssinian cabbage</name>
    <dbReference type="NCBI Taxonomy" id="52824"/>
    <lineage>
        <taxon>Eukaryota</taxon>
        <taxon>Viridiplantae</taxon>
        <taxon>Streptophyta</taxon>
        <taxon>Embryophyta</taxon>
        <taxon>Tracheophyta</taxon>
        <taxon>Spermatophyta</taxon>
        <taxon>Magnoliopsida</taxon>
        <taxon>eudicotyledons</taxon>
        <taxon>Gunneridae</taxon>
        <taxon>Pentapetalae</taxon>
        <taxon>rosids</taxon>
        <taxon>malvids</taxon>
        <taxon>Brassicales</taxon>
        <taxon>Brassicaceae</taxon>
        <taxon>Brassiceae</taxon>
        <taxon>Brassica</taxon>
    </lineage>
</organism>
<comment type="caution">
    <text evidence="5">The sequence shown here is derived from an EMBL/GenBank/DDBJ whole genome shotgun (WGS) entry which is preliminary data.</text>
</comment>
<dbReference type="GO" id="GO:0016020">
    <property type="term" value="C:membrane"/>
    <property type="evidence" value="ECO:0007669"/>
    <property type="project" value="InterPro"/>
</dbReference>
<feature type="transmembrane region" description="Helical" evidence="3">
    <location>
        <begin position="21"/>
        <end position="43"/>
    </location>
</feature>
<dbReference type="OrthoDB" id="1929806at2759"/>
<dbReference type="GO" id="GO:0006633">
    <property type="term" value="P:fatty acid biosynthetic process"/>
    <property type="evidence" value="ECO:0007669"/>
    <property type="project" value="InterPro"/>
</dbReference>
<evidence type="ECO:0000313" key="5">
    <source>
        <dbReference type="EMBL" id="KAG2269372.1"/>
    </source>
</evidence>
<comment type="catalytic activity">
    <reaction evidence="2">
        <text>a very-long-chain acyl-CoA + malonyl-CoA + H(+) = a very-long-chain 3-oxoacyl-CoA + CO2 + CoA</text>
        <dbReference type="Rhea" id="RHEA:32727"/>
        <dbReference type="ChEBI" id="CHEBI:15378"/>
        <dbReference type="ChEBI" id="CHEBI:16526"/>
        <dbReference type="ChEBI" id="CHEBI:57287"/>
        <dbReference type="ChEBI" id="CHEBI:57384"/>
        <dbReference type="ChEBI" id="CHEBI:90725"/>
        <dbReference type="ChEBI" id="CHEBI:90736"/>
        <dbReference type="EC" id="2.3.1.199"/>
    </reaction>
</comment>
<gene>
    <name evidence="5" type="ORF">Bca52824_063927</name>
</gene>
<keyword evidence="1" id="KW-0012">Acyltransferase</keyword>
<evidence type="ECO:0000256" key="3">
    <source>
        <dbReference type="SAM" id="Phobius"/>
    </source>
</evidence>
<feature type="transmembrane region" description="Helical" evidence="3">
    <location>
        <begin position="63"/>
        <end position="83"/>
    </location>
</feature>
<sequence length="181" mass="20747">MSPPKMPDLSTSTKHKYVKLGYQYLVNNFLTLLLIPILAYTALELFRMGPEEILNHLNSLNFNLLHILCSSFLIIFVSTVYFMSKPRTIYLVDYSCFKPPVTCRVPFATFMEHSRLNLIDSPKSVEFQMRILERSGLGEETCLPPAIHYIPPTPTMDAARSEAELVIFTAMDDLFKKTVFN</sequence>
<evidence type="ECO:0000256" key="2">
    <source>
        <dbReference type="ARBA" id="ARBA00047375"/>
    </source>
</evidence>
<dbReference type="Pfam" id="PF08392">
    <property type="entry name" value="FAE1_CUT1_RppA"/>
    <property type="match status" value="1"/>
</dbReference>
<dbReference type="EMBL" id="JAAMPC010000013">
    <property type="protein sequence ID" value="KAG2269372.1"/>
    <property type="molecule type" value="Genomic_DNA"/>
</dbReference>
<dbReference type="InterPro" id="IPR012392">
    <property type="entry name" value="3-ktacl-CoA_syn"/>
</dbReference>
<protein>
    <recommendedName>
        <fullName evidence="4">FAE domain-containing protein</fullName>
    </recommendedName>
</protein>
<dbReference type="InterPro" id="IPR016039">
    <property type="entry name" value="Thiolase-like"/>
</dbReference>
<dbReference type="GO" id="GO:0009922">
    <property type="term" value="F:fatty acid elongase activity"/>
    <property type="evidence" value="ECO:0007669"/>
    <property type="project" value="UniProtKB-EC"/>
</dbReference>
<keyword evidence="3" id="KW-0472">Membrane</keyword>
<evidence type="ECO:0000256" key="1">
    <source>
        <dbReference type="ARBA" id="ARBA00023315"/>
    </source>
</evidence>